<feature type="transmembrane region" description="Helical" evidence="6">
    <location>
        <begin position="204"/>
        <end position="222"/>
    </location>
</feature>
<dbReference type="PANTHER" id="PTHR46795">
    <property type="entry name" value="ABC TRANSPORTER PERMEASE-RELATED-RELATED"/>
    <property type="match status" value="1"/>
</dbReference>
<evidence type="ECO:0000313" key="9">
    <source>
        <dbReference type="Proteomes" id="UP000824056"/>
    </source>
</evidence>
<feature type="domain" description="ABC3 transporter permease C-terminal" evidence="7">
    <location>
        <begin position="64"/>
        <end position="175"/>
    </location>
</feature>
<evidence type="ECO:0000313" key="8">
    <source>
        <dbReference type="EMBL" id="HIZ64502.1"/>
    </source>
</evidence>
<evidence type="ECO:0000259" key="7">
    <source>
        <dbReference type="Pfam" id="PF02687"/>
    </source>
</evidence>
<sequence>MLFSLSVKNFKKSLRDYSIYFFTMILGISVFYIFNAIETQTAMMDVNQIKAAIVSTMNGVLEGVSVFVSLVLGYLIVYASRFMLKKRKKEFGIYLTLGMGRVKLAGILWLETIWMGLISLAVGLVLGVGLSQLMSLAVSNLFQADVSHYVFTFSPKAAAKSVGYFLVIYLVVMVFDTVAVSRTRLVDFIHAGKKKERNFLKKPWLCGLVFLAAVFILGTAYYNVTANQAALATEMDVLTQVILGIIGTFLIFWSLSGFFMAAAGRLHRTYYKGLNSFVCGEISNRLNSTVMALSVICLLVFMTICLLFSAIARKDYKDKQALKLAPVSISMSKILEGETDRDIEAVFREQQVDTGIFEKLCSVYTYKKEGVTNAAVTGYTHGAEDYYGKLFDEENVEMMGVEEYNRAARVYGLPTYSLKEDEYLVVANQESAVSRFNRGLSQGKTIEIQGKTYRPAKSSCQEGYLMMNYDFYNMGILLVPDSVEFQKEERYSNYVIADYRDKSKAFCQKMDQEFSYQLNPQDSSGEPVHVSIQSRIFDDTIGSSAMYIFLGLYLGICFLISGAAVLALKILSDSADSREKYMILQKLGCSHREIRKALRKQNSILFLLPLLLALIHSLFGIQVCKEILAIYGTQGDALALSITAGLVVFIYGGYFLLAHWGSVKIVRE</sequence>
<reference evidence="8" key="2">
    <citation type="submission" date="2021-04" db="EMBL/GenBank/DDBJ databases">
        <authorList>
            <person name="Gilroy R."/>
        </authorList>
    </citation>
    <scope>NUCLEOTIDE SEQUENCE</scope>
    <source>
        <strain evidence="8">1068</strain>
    </source>
</reference>
<dbReference type="EMBL" id="DXBG01000026">
    <property type="protein sequence ID" value="HIZ64502.1"/>
    <property type="molecule type" value="Genomic_DNA"/>
</dbReference>
<dbReference type="Proteomes" id="UP000824056">
    <property type="component" value="Unassembled WGS sequence"/>
</dbReference>
<evidence type="ECO:0000256" key="2">
    <source>
        <dbReference type="ARBA" id="ARBA00022475"/>
    </source>
</evidence>
<feature type="transmembrane region" description="Helical" evidence="6">
    <location>
        <begin position="162"/>
        <end position="183"/>
    </location>
</feature>
<feature type="transmembrane region" description="Helical" evidence="6">
    <location>
        <begin position="637"/>
        <end position="657"/>
    </location>
</feature>
<feature type="transmembrane region" description="Helical" evidence="6">
    <location>
        <begin position="290"/>
        <end position="312"/>
    </location>
</feature>
<dbReference type="GO" id="GO:0055085">
    <property type="term" value="P:transmembrane transport"/>
    <property type="evidence" value="ECO:0007669"/>
    <property type="project" value="UniProtKB-UniRule"/>
</dbReference>
<evidence type="ECO:0000256" key="4">
    <source>
        <dbReference type="ARBA" id="ARBA00022989"/>
    </source>
</evidence>
<reference evidence="8" key="1">
    <citation type="journal article" date="2021" name="PeerJ">
        <title>Extensive microbial diversity within the chicken gut microbiome revealed by metagenomics and culture.</title>
        <authorList>
            <person name="Gilroy R."/>
            <person name="Ravi A."/>
            <person name="Getino M."/>
            <person name="Pursley I."/>
            <person name="Horton D.L."/>
            <person name="Alikhan N.F."/>
            <person name="Baker D."/>
            <person name="Gharbi K."/>
            <person name="Hall N."/>
            <person name="Watson M."/>
            <person name="Adriaenssens E.M."/>
            <person name="Foster-Nyarko E."/>
            <person name="Jarju S."/>
            <person name="Secka A."/>
            <person name="Antonio M."/>
            <person name="Oren A."/>
            <person name="Chaudhuri R.R."/>
            <person name="La Ragione R."/>
            <person name="Hildebrand F."/>
            <person name="Pallen M.J."/>
        </authorList>
    </citation>
    <scope>NUCLEOTIDE SEQUENCE</scope>
    <source>
        <strain evidence="8">1068</strain>
    </source>
</reference>
<evidence type="ECO:0000256" key="6">
    <source>
        <dbReference type="PIRNR" id="PIRNR018968"/>
    </source>
</evidence>
<dbReference type="InterPro" id="IPR003838">
    <property type="entry name" value="ABC3_permease_C"/>
</dbReference>
<feature type="transmembrane region" description="Helical" evidence="6">
    <location>
        <begin position="604"/>
        <end position="631"/>
    </location>
</feature>
<keyword evidence="2 6" id="KW-1003">Cell membrane</keyword>
<keyword evidence="4 6" id="KW-1133">Transmembrane helix</keyword>
<dbReference type="InterPro" id="IPR052536">
    <property type="entry name" value="ABC-4_Integral_Memb_Prot"/>
</dbReference>
<feature type="transmembrane region" description="Helical" evidence="6">
    <location>
        <begin position="545"/>
        <end position="568"/>
    </location>
</feature>
<keyword evidence="6" id="KW-0813">Transport</keyword>
<feature type="transmembrane region" description="Helical" evidence="6">
    <location>
        <begin position="17"/>
        <end position="37"/>
    </location>
</feature>
<dbReference type="PANTHER" id="PTHR46795:SF3">
    <property type="entry name" value="ABC TRANSPORTER PERMEASE"/>
    <property type="match status" value="1"/>
</dbReference>
<proteinExistence type="inferred from homology"/>
<dbReference type="InterPro" id="IPR027022">
    <property type="entry name" value="ABC_permease_BceB-typ"/>
</dbReference>
<evidence type="ECO:0000256" key="3">
    <source>
        <dbReference type="ARBA" id="ARBA00022692"/>
    </source>
</evidence>
<comment type="subcellular location">
    <subcellularLocation>
        <location evidence="1 6">Cell membrane</location>
        <topology evidence="1 6">Multi-pass membrane protein</topology>
    </subcellularLocation>
</comment>
<dbReference type="Pfam" id="PF02687">
    <property type="entry name" value="FtsX"/>
    <property type="match status" value="1"/>
</dbReference>
<protein>
    <submittedName>
        <fullName evidence="8">ABC transporter permease</fullName>
    </submittedName>
</protein>
<gene>
    <name evidence="8" type="ORF">H9809_01140</name>
</gene>
<feature type="transmembrane region" description="Helical" evidence="6">
    <location>
        <begin position="104"/>
        <end position="130"/>
    </location>
</feature>
<dbReference type="AlphaFoldDB" id="A0A9D2FPV8"/>
<accession>A0A9D2FPV8</accession>
<evidence type="ECO:0000256" key="1">
    <source>
        <dbReference type="ARBA" id="ARBA00004651"/>
    </source>
</evidence>
<dbReference type="PIRSF" id="PIRSF018968">
    <property type="entry name" value="ABC_permease_BceB"/>
    <property type="match status" value="1"/>
</dbReference>
<keyword evidence="3 6" id="KW-0812">Transmembrane</keyword>
<feature type="transmembrane region" description="Helical" evidence="6">
    <location>
        <begin position="64"/>
        <end position="84"/>
    </location>
</feature>
<evidence type="ECO:0000256" key="5">
    <source>
        <dbReference type="ARBA" id="ARBA00023136"/>
    </source>
</evidence>
<keyword evidence="5 6" id="KW-0472">Membrane</keyword>
<feature type="transmembrane region" description="Helical" evidence="6">
    <location>
        <begin position="242"/>
        <end position="263"/>
    </location>
</feature>
<dbReference type="GO" id="GO:0005886">
    <property type="term" value="C:plasma membrane"/>
    <property type="evidence" value="ECO:0007669"/>
    <property type="project" value="UniProtKB-SubCell"/>
</dbReference>
<organism evidence="8 9">
    <name type="scientific">Candidatus Blautia pullicola</name>
    <dbReference type="NCBI Taxonomy" id="2838498"/>
    <lineage>
        <taxon>Bacteria</taxon>
        <taxon>Bacillati</taxon>
        <taxon>Bacillota</taxon>
        <taxon>Clostridia</taxon>
        <taxon>Lachnospirales</taxon>
        <taxon>Lachnospiraceae</taxon>
        <taxon>Blautia</taxon>
    </lineage>
</organism>
<comment type="caution">
    <text evidence="8">The sequence shown here is derived from an EMBL/GenBank/DDBJ whole genome shotgun (WGS) entry which is preliminary data.</text>
</comment>
<comment type="similarity">
    <text evidence="6">Belongs to the ABC-4 integral membrane protein family.</text>
</comment>
<name>A0A9D2FPV8_9FIRM</name>